<dbReference type="PANTHER" id="PTHR47506">
    <property type="entry name" value="TRANSCRIPTIONAL REGULATORY PROTEIN"/>
    <property type="match status" value="1"/>
</dbReference>
<evidence type="ECO:0000256" key="4">
    <source>
        <dbReference type="PROSITE-ProRule" id="PRU00335"/>
    </source>
</evidence>
<evidence type="ECO:0000256" key="1">
    <source>
        <dbReference type="ARBA" id="ARBA00023015"/>
    </source>
</evidence>
<dbReference type="AlphaFoldDB" id="A0A084EQD2"/>
<dbReference type="eggNOG" id="COG1309">
    <property type="taxonomic scope" value="Bacteria"/>
</dbReference>
<gene>
    <name evidence="6" type="ORF">CP98_01379</name>
</gene>
<proteinExistence type="predicted"/>
<evidence type="ECO:0000313" key="7">
    <source>
        <dbReference type="Proteomes" id="UP000028534"/>
    </source>
</evidence>
<dbReference type="InterPro" id="IPR036271">
    <property type="entry name" value="Tet_transcr_reg_TetR-rel_C_sf"/>
</dbReference>
<keyword evidence="1" id="KW-0805">Transcription regulation</keyword>
<evidence type="ECO:0000313" key="6">
    <source>
        <dbReference type="EMBL" id="KEZ20174.1"/>
    </source>
</evidence>
<comment type="caution">
    <text evidence="6">The sequence shown here is derived from an EMBL/GenBank/DDBJ whole genome shotgun (WGS) entry which is preliminary data.</text>
</comment>
<protein>
    <submittedName>
        <fullName evidence="6">Transcriptional regulator</fullName>
    </submittedName>
</protein>
<dbReference type="SUPFAM" id="SSF46689">
    <property type="entry name" value="Homeodomain-like"/>
    <property type="match status" value="1"/>
</dbReference>
<dbReference type="PATRIC" id="fig|13690.10.peg.1423"/>
<sequence length="188" mass="20015">MARPKQFDIDAAVAAAVSVFRDHGYEGTSAQMLVDAMGIGRQSLYDTFGDKWGIYCAALRQYCQQEVSAHVTALADAPRAINGIRAMLERVVADAAAGCMGIGSVVEFGCTRPELVRIRDSFGAVLAQSMTDALHRARQQGDLGADIAIDPLATFLLQTISSIRLAARAGASADHVAAMIPFAMRALR</sequence>
<keyword evidence="3" id="KW-0804">Transcription</keyword>
<reference evidence="6 7" key="1">
    <citation type="submission" date="2014-03" db="EMBL/GenBank/DDBJ databases">
        <title>Genome sequence of Sphingobium yanoikuyae B1.</title>
        <authorList>
            <person name="Gan H.M."/>
            <person name="Gan H.Y."/>
            <person name="Savka M.A."/>
        </authorList>
    </citation>
    <scope>NUCLEOTIDE SEQUENCE [LARGE SCALE GENOMIC DNA]</scope>
    <source>
        <strain evidence="6 7">B1</strain>
    </source>
</reference>
<dbReference type="Pfam" id="PF00440">
    <property type="entry name" value="TetR_N"/>
    <property type="match status" value="1"/>
</dbReference>
<evidence type="ECO:0000259" key="5">
    <source>
        <dbReference type="PROSITE" id="PS50977"/>
    </source>
</evidence>
<accession>A0A084EQD2</accession>
<dbReference type="RefSeq" id="WP_037518171.1">
    <property type="nucleotide sequence ID" value="NZ_JGVR01000005.1"/>
</dbReference>
<keyword evidence="2 4" id="KW-0238">DNA-binding</keyword>
<evidence type="ECO:0000256" key="3">
    <source>
        <dbReference type="ARBA" id="ARBA00023163"/>
    </source>
</evidence>
<evidence type="ECO:0000256" key="2">
    <source>
        <dbReference type="ARBA" id="ARBA00023125"/>
    </source>
</evidence>
<feature type="DNA-binding region" description="H-T-H motif" evidence="4">
    <location>
        <begin position="29"/>
        <end position="48"/>
    </location>
</feature>
<dbReference type="Gene3D" id="1.10.357.10">
    <property type="entry name" value="Tetracycline Repressor, domain 2"/>
    <property type="match status" value="1"/>
</dbReference>
<dbReference type="Gene3D" id="1.10.10.60">
    <property type="entry name" value="Homeodomain-like"/>
    <property type="match status" value="1"/>
</dbReference>
<dbReference type="PROSITE" id="PS50977">
    <property type="entry name" value="HTH_TETR_2"/>
    <property type="match status" value="1"/>
</dbReference>
<dbReference type="SUPFAM" id="SSF48498">
    <property type="entry name" value="Tetracyclin repressor-like, C-terminal domain"/>
    <property type="match status" value="1"/>
</dbReference>
<dbReference type="InterPro" id="IPR009057">
    <property type="entry name" value="Homeodomain-like_sf"/>
</dbReference>
<dbReference type="GO" id="GO:0003677">
    <property type="term" value="F:DNA binding"/>
    <property type="evidence" value="ECO:0007669"/>
    <property type="project" value="UniProtKB-UniRule"/>
</dbReference>
<dbReference type="EMBL" id="JGVR01000005">
    <property type="protein sequence ID" value="KEZ20174.1"/>
    <property type="molecule type" value="Genomic_DNA"/>
</dbReference>
<organism evidence="6 7">
    <name type="scientific">Sphingobium yanoikuyae</name>
    <name type="common">Sphingomonas yanoikuyae</name>
    <dbReference type="NCBI Taxonomy" id="13690"/>
    <lineage>
        <taxon>Bacteria</taxon>
        <taxon>Pseudomonadati</taxon>
        <taxon>Pseudomonadota</taxon>
        <taxon>Alphaproteobacteria</taxon>
        <taxon>Sphingomonadales</taxon>
        <taxon>Sphingomonadaceae</taxon>
        <taxon>Sphingobium</taxon>
    </lineage>
</organism>
<feature type="domain" description="HTH tetR-type" evidence="5">
    <location>
        <begin position="6"/>
        <end position="66"/>
    </location>
</feature>
<dbReference type="Proteomes" id="UP000028534">
    <property type="component" value="Unassembled WGS sequence"/>
</dbReference>
<name>A0A084EQD2_SPHYA</name>
<dbReference type="PANTHER" id="PTHR47506:SF1">
    <property type="entry name" value="HTH-TYPE TRANSCRIPTIONAL REGULATOR YJDC"/>
    <property type="match status" value="1"/>
</dbReference>
<dbReference type="InterPro" id="IPR001647">
    <property type="entry name" value="HTH_TetR"/>
</dbReference>